<dbReference type="Pfam" id="PF06179">
    <property type="entry name" value="Med22"/>
    <property type="match status" value="1"/>
</dbReference>
<protein>
    <recommendedName>
        <fullName evidence="8">Mediator of RNA polymerase II transcription subunit 22</fullName>
    </recommendedName>
</protein>
<evidence type="ECO:0000313" key="6">
    <source>
        <dbReference type="EMBL" id="PVU95364.1"/>
    </source>
</evidence>
<dbReference type="InterPro" id="IPR009332">
    <property type="entry name" value="Med22"/>
</dbReference>
<dbReference type="AlphaFoldDB" id="A0A2T9YSX3"/>
<keyword evidence="5" id="KW-0539">Nucleus</keyword>
<dbReference type="STRING" id="133381.A0A2T9YSX3"/>
<keyword evidence="3" id="KW-0805">Transcription regulation</keyword>
<proteinExistence type="inferred from homology"/>
<keyword evidence="7" id="KW-1185">Reference proteome</keyword>
<sequence>MIQKSKNTIESAEPSLHWSFKQNQLHKGEAEFNSKIASEIENMVSSMKTIIELCQIKEKNKFQVFQEGYQIHSKVATLVKCAETLLSIISNLKKAYLVNDFKTQLDTISERDKKIKQLCLKSKVAIKNLSKQFEEAISELNSAYLL</sequence>
<keyword evidence="4" id="KW-0804">Transcription</keyword>
<evidence type="ECO:0000256" key="5">
    <source>
        <dbReference type="ARBA" id="ARBA00023242"/>
    </source>
</evidence>
<accession>A0A2T9YSX3</accession>
<comment type="caution">
    <text evidence="6">The sequence shown here is derived from an EMBL/GenBank/DDBJ whole genome shotgun (WGS) entry which is preliminary data.</text>
</comment>
<name>A0A2T9YSX3_9FUNG</name>
<dbReference type="Proteomes" id="UP000245609">
    <property type="component" value="Unassembled WGS sequence"/>
</dbReference>
<comment type="similarity">
    <text evidence="2">Belongs to the Mediator complex subunit 22 family.</text>
</comment>
<organism evidence="6 7">
    <name type="scientific">Smittium megazygosporum</name>
    <dbReference type="NCBI Taxonomy" id="133381"/>
    <lineage>
        <taxon>Eukaryota</taxon>
        <taxon>Fungi</taxon>
        <taxon>Fungi incertae sedis</taxon>
        <taxon>Zoopagomycota</taxon>
        <taxon>Kickxellomycotina</taxon>
        <taxon>Harpellomycetes</taxon>
        <taxon>Harpellales</taxon>
        <taxon>Legeriomycetaceae</taxon>
        <taxon>Smittium</taxon>
    </lineage>
</organism>
<dbReference type="EMBL" id="MBFS01002566">
    <property type="protein sequence ID" value="PVU95364.1"/>
    <property type="molecule type" value="Genomic_DNA"/>
</dbReference>
<evidence type="ECO:0008006" key="8">
    <source>
        <dbReference type="Google" id="ProtNLM"/>
    </source>
</evidence>
<gene>
    <name evidence="6" type="ORF">BB560_005864</name>
</gene>
<evidence type="ECO:0000256" key="4">
    <source>
        <dbReference type="ARBA" id="ARBA00023163"/>
    </source>
</evidence>
<dbReference type="GO" id="GO:0016592">
    <property type="term" value="C:mediator complex"/>
    <property type="evidence" value="ECO:0007669"/>
    <property type="project" value="InterPro"/>
</dbReference>
<evidence type="ECO:0000256" key="3">
    <source>
        <dbReference type="ARBA" id="ARBA00023015"/>
    </source>
</evidence>
<dbReference type="PANTHER" id="PTHR12434">
    <property type="entry name" value="MEDIATOR OF RNA POLYMERASE II TRANSCRIPTION SUBUNIT 22"/>
    <property type="match status" value="1"/>
</dbReference>
<dbReference type="GO" id="GO:0003712">
    <property type="term" value="F:transcription coregulator activity"/>
    <property type="evidence" value="ECO:0007669"/>
    <property type="project" value="InterPro"/>
</dbReference>
<evidence type="ECO:0000256" key="1">
    <source>
        <dbReference type="ARBA" id="ARBA00004123"/>
    </source>
</evidence>
<evidence type="ECO:0000256" key="2">
    <source>
        <dbReference type="ARBA" id="ARBA00005942"/>
    </source>
</evidence>
<dbReference type="OrthoDB" id="203279at2759"/>
<comment type="subcellular location">
    <subcellularLocation>
        <location evidence="1">Nucleus</location>
    </subcellularLocation>
</comment>
<dbReference type="GO" id="GO:0006357">
    <property type="term" value="P:regulation of transcription by RNA polymerase II"/>
    <property type="evidence" value="ECO:0007669"/>
    <property type="project" value="InterPro"/>
</dbReference>
<reference evidence="6 7" key="1">
    <citation type="journal article" date="2018" name="MBio">
        <title>Comparative Genomics Reveals the Core Gene Toolbox for the Fungus-Insect Symbiosis.</title>
        <authorList>
            <person name="Wang Y."/>
            <person name="Stata M."/>
            <person name="Wang W."/>
            <person name="Stajich J.E."/>
            <person name="White M.M."/>
            <person name="Moncalvo J.M."/>
        </authorList>
    </citation>
    <scope>NUCLEOTIDE SEQUENCE [LARGE SCALE GENOMIC DNA]</scope>
    <source>
        <strain evidence="6 7">SC-DP-2</strain>
    </source>
</reference>
<evidence type="ECO:0000313" key="7">
    <source>
        <dbReference type="Proteomes" id="UP000245609"/>
    </source>
</evidence>
<dbReference type="PANTHER" id="PTHR12434:SF6">
    <property type="entry name" value="MEDIATOR OF RNA POLYMERASE II TRANSCRIPTION SUBUNIT 22"/>
    <property type="match status" value="1"/>
</dbReference>